<sequence>MAVNGWSVDPAGVENVLTAVATKATALTDALGGSADGSKPGVAATVEAAATAAQSQVIGEALAGFFEHQQPTLTGIQNRIQASLLGAAGATRAIDDGDAEMASTTQANAIDAATSGNFAAFDGAPGN</sequence>
<reference evidence="1 2" key="1">
    <citation type="submission" date="2019-03" db="EMBL/GenBank/DDBJ databases">
        <title>Genomic analyses of the natural microbiome of Caenorhabditis elegans.</title>
        <authorList>
            <person name="Samuel B."/>
        </authorList>
    </citation>
    <scope>NUCLEOTIDE SEQUENCE [LARGE SCALE GENOMIC DNA]</scope>
    <source>
        <strain evidence="1 2">JUb65</strain>
    </source>
</reference>
<dbReference type="EMBL" id="SNVW01000002">
    <property type="protein sequence ID" value="TDN45724.1"/>
    <property type="molecule type" value="Genomic_DNA"/>
</dbReference>
<organism evidence="1 2">
    <name type="scientific">Curtobacterium flaccumfaciens</name>
    <dbReference type="NCBI Taxonomy" id="2035"/>
    <lineage>
        <taxon>Bacteria</taxon>
        <taxon>Bacillati</taxon>
        <taxon>Actinomycetota</taxon>
        <taxon>Actinomycetes</taxon>
        <taxon>Micrococcales</taxon>
        <taxon>Microbacteriaceae</taxon>
        <taxon>Curtobacterium</taxon>
    </lineage>
</organism>
<dbReference type="OrthoDB" id="4829084at2"/>
<dbReference type="Proteomes" id="UP000295764">
    <property type="component" value="Unassembled WGS sequence"/>
</dbReference>
<name>A0A4R6DMJ4_9MICO</name>
<dbReference type="AlphaFoldDB" id="A0A4R6DMJ4"/>
<dbReference type="InterPro" id="IPR045436">
    <property type="entry name" value="DUF6507"/>
</dbReference>
<evidence type="ECO:0000313" key="1">
    <source>
        <dbReference type="EMBL" id="TDN45724.1"/>
    </source>
</evidence>
<accession>A0A4R6DMJ4</accession>
<evidence type="ECO:0000313" key="2">
    <source>
        <dbReference type="Proteomes" id="UP000295764"/>
    </source>
</evidence>
<gene>
    <name evidence="1" type="ORF">EDF64_102133</name>
</gene>
<proteinExistence type="predicted"/>
<dbReference type="RefSeq" id="WP_133518696.1">
    <property type="nucleotide sequence ID" value="NZ_SNVW01000002.1"/>
</dbReference>
<dbReference type="Pfam" id="PF20117">
    <property type="entry name" value="DUF6507"/>
    <property type="match status" value="1"/>
</dbReference>
<evidence type="ECO:0008006" key="3">
    <source>
        <dbReference type="Google" id="ProtNLM"/>
    </source>
</evidence>
<protein>
    <recommendedName>
        <fullName evidence="3">PE domain-containing protein</fullName>
    </recommendedName>
</protein>
<comment type="caution">
    <text evidence="1">The sequence shown here is derived from an EMBL/GenBank/DDBJ whole genome shotgun (WGS) entry which is preliminary data.</text>
</comment>